<feature type="region of interest" description="Disordered" evidence="10">
    <location>
        <begin position="1"/>
        <end position="129"/>
    </location>
</feature>
<comment type="similarity">
    <text evidence="6">Belongs to the TRAFAC class myosin-kinesin ATPase superfamily. Kinesin family. KIN-12 subfamily.</text>
</comment>
<keyword evidence="4 9" id="KW-0175">Coiled coil</keyword>
<evidence type="ECO:0000256" key="5">
    <source>
        <dbReference type="ARBA" id="ARBA00023175"/>
    </source>
</evidence>
<keyword evidence="5 7" id="KW-0505">Motor protein</keyword>
<dbReference type="PROSITE" id="PS00411">
    <property type="entry name" value="KINESIN_MOTOR_1"/>
    <property type="match status" value="1"/>
</dbReference>
<feature type="binding site" evidence="7">
    <location>
        <begin position="222"/>
        <end position="229"/>
    </location>
    <ligand>
        <name>ATP</name>
        <dbReference type="ChEBI" id="CHEBI:30616"/>
    </ligand>
</feature>
<feature type="compositionally biased region" description="Pro residues" evidence="10">
    <location>
        <begin position="85"/>
        <end position="94"/>
    </location>
</feature>
<evidence type="ECO:0000259" key="11">
    <source>
        <dbReference type="PROSITE" id="PS50067"/>
    </source>
</evidence>
<keyword evidence="1 8" id="KW-0493">Microtubule</keyword>
<dbReference type="GO" id="GO:0009524">
    <property type="term" value="C:phragmoplast"/>
    <property type="evidence" value="ECO:0007669"/>
    <property type="project" value="UniProtKB-ARBA"/>
</dbReference>
<evidence type="ECO:0000256" key="6">
    <source>
        <dbReference type="ARBA" id="ARBA00034488"/>
    </source>
</evidence>
<feature type="domain" description="Kinesin motor" evidence="11">
    <location>
        <begin position="145"/>
        <end position="481"/>
    </location>
</feature>
<dbReference type="EMBL" id="CM026431">
    <property type="protein sequence ID" value="KAG0558178.1"/>
    <property type="molecule type" value="Genomic_DNA"/>
</dbReference>
<dbReference type="GO" id="GO:0005524">
    <property type="term" value="F:ATP binding"/>
    <property type="evidence" value="ECO:0007669"/>
    <property type="project" value="UniProtKB-UniRule"/>
</dbReference>
<evidence type="ECO:0000256" key="1">
    <source>
        <dbReference type="ARBA" id="ARBA00022701"/>
    </source>
</evidence>
<keyword evidence="2 7" id="KW-0547">Nucleotide-binding</keyword>
<evidence type="ECO:0000256" key="3">
    <source>
        <dbReference type="ARBA" id="ARBA00022840"/>
    </source>
</evidence>
<feature type="compositionally biased region" description="Polar residues" evidence="10">
    <location>
        <begin position="41"/>
        <end position="52"/>
    </location>
</feature>
<evidence type="ECO:0000313" key="12">
    <source>
        <dbReference type="EMBL" id="KAG0558178.1"/>
    </source>
</evidence>
<evidence type="ECO:0000256" key="7">
    <source>
        <dbReference type="PROSITE-ProRule" id="PRU00283"/>
    </source>
</evidence>
<feature type="compositionally biased region" description="Basic and acidic residues" evidence="10">
    <location>
        <begin position="12"/>
        <end position="21"/>
    </location>
</feature>
<accession>A0A8T0GKC7</accession>
<reference evidence="12" key="1">
    <citation type="submission" date="2020-06" db="EMBL/GenBank/DDBJ databases">
        <title>WGS assembly of Ceratodon purpureus strain R40.</title>
        <authorList>
            <person name="Carey S.B."/>
            <person name="Jenkins J."/>
            <person name="Shu S."/>
            <person name="Lovell J.T."/>
            <person name="Sreedasyam A."/>
            <person name="Maumus F."/>
            <person name="Tiley G.P."/>
            <person name="Fernandez-Pozo N."/>
            <person name="Barry K."/>
            <person name="Chen C."/>
            <person name="Wang M."/>
            <person name="Lipzen A."/>
            <person name="Daum C."/>
            <person name="Saski C.A."/>
            <person name="Payton A.C."/>
            <person name="Mcbreen J.C."/>
            <person name="Conrad R.E."/>
            <person name="Kollar L.M."/>
            <person name="Olsson S."/>
            <person name="Huttunen S."/>
            <person name="Landis J.B."/>
            <person name="Wickett N.J."/>
            <person name="Johnson M.G."/>
            <person name="Rensing S.A."/>
            <person name="Grimwood J."/>
            <person name="Schmutz J."/>
            <person name="Mcdaniel S.F."/>
        </authorList>
    </citation>
    <scope>NUCLEOTIDE SEQUENCE</scope>
    <source>
        <strain evidence="12">R40</strain>
    </source>
</reference>
<keyword evidence="13" id="KW-1185">Reference proteome</keyword>
<dbReference type="GO" id="GO:0008017">
    <property type="term" value="F:microtubule binding"/>
    <property type="evidence" value="ECO:0007669"/>
    <property type="project" value="InterPro"/>
</dbReference>
<sequence length="897" mass="97998">MKGVLSRARSTPRGDGKEKEPFYVGPYRSKSASPGRKPRGNSENVPPDNNNHVAEGMSPVQSKAGMSKAPKSSKEFCIGNNASPALPPKPPRPSPARNASVLTQFHDRSNGHEQGTNIKRKINWDTPTDSLQATPALDVSSADTGVKVIVRVRPMNKKEETEEAEQVVHMMSSTCVALADQQFTYDAVAGENSSQEAVFHMVGLPMVENCLAGFNSSIFAYGQTGSGKTHTMWGVMSDSDDFPSDDRGLTPRVLESLFARIQEEEMINADKQLLYQCRCSFLEIYNEQITDLLEPSQRNLLIREDTKTGVYVDSLSEEFVSSVHDVTRILAKGLANRRVGATTMNSESSRSHSVFTCVIESRSKSEGEGISSVRSSRLNLVDLAGSERQKQTGSAGERLKEAGNINKSLSQLGNVINILAEVAQSGKHRHIPYRDSRLTFLLQESLGGNAKLAMICAVSPASSCRSETLSTLRFAQRAKAIQNKAVVNEEKANDVNLLREQIRQLKDELTRMKSNKTAEDESGSAFTTGWNARRSYNILRLSLGHAMKAPLFIDNDNDDNMELDDMEISLNEMADRLSNGTTVSQSTDMELGSPKLRKSVVEGTSNSERANDGSSTQKDLDSSTDIDSPTHGLVEDAKFSLPVLNVNQAPSDTTLGLNPPVESHSPKGKKTPSGTGAMFGLIPLAENEDVVDFGAEVLPEGMVAVRSSMSLPTPSPRDRLAASLQKGLQILDNHQKSSLRRSTNVRFSFQSCTPEPEKVPQSAGNVCPKCLMRSSTAGVRASFQIPNPNKIARTTEAGVQTSPHKELSKSAELVNLIEIGCKTMLPDSPDSSLEMLDDNQSEKKVLTPRKPEYAQKIEALLAGSIRRERSAEEVMTQQAAEIEQLNRLVLAWFYHLA</sequence>
<evidence type="ECO:0000256" key="9">
    <source>
        <dbReference type="SAM" id="Coils"/>
    </source>
</evidence>
<evidence type="ECO:0000256" key="2">
    <source>
        <dbReference type="ARBA" id="ARBA00022741"/>
    </source>
</evidence>
<comment type="caution">
    <text evidence="12">The sequence shown here is derived from an EMBL/GenBank/DDBJ whole genome shotgun (WGS) entry which is preliminary data.</text>
</comment>
<dbReference type="InterPro" id="IPR044986">
    <property type="entry name" value="KIF15/KIN-12"/>
</dbReference>
<dbReference type="Proteomes" id="UP000822688">
    <property type="component" value="Chromosome 10"/>
</dbReference>
<organism evidence="12 13">
    <name type="scientific">Ceratodon purpureus</name>
    <name type="common">Fire moss</name>
    <name type="synonym">Dicranum purpureum</name>
    <dbReference type="NCBI Taxonomy" id="3225"/>
    <lineage>
        <taxon>Eukaryota</taxon>
        <taxon>Viridiplantae</taxon>
        <taxon>Streptophyta</taxon>
        <taxon>Embryophyta</taxon>
        <taxon>Bryophyta</taxon>
        <taxon>Bryophytina</taxon>
        <taxon>Bryopsida</taxon>
        <taxon>Dicranidae</taxon>
        <taxon>Pseudoditrichales</taxon>
        <taxon>Ditrichaceae</taxon>
        <taxon>Ceratodon</taxon>
    </lineage>
</organism>
<evidence type="ECO:0000313" key="13">
    <source>
        <dbReference type="Proteomes" id="UP000822688"/>
    </source>
</evidence>
<dbReference type="PRINTS" id="PR00380">
    <property type="entry name" value="KINESINHEAVY"/>
</dbReference>
<dbReference type="InterPro" id="IPR019821">
    <property type="entry name" value="Kinesin_motor_CS"/>
</dbReference>
<dbReference type="InterPro" id="IPR027417">
    <property type="entry name" value="P-loop_NTPase"/>
</dbReference>
<keyword evidence="3 7" id="KW-0067">ATP-binding</keyword>
<dbReference type="AlphaFoldDB" id="A0A8T0GKC7"/>
<dbReference type="Gene3D" id="3.40.850.10">
    <property type="entry name" value="Kinesin motor domain"/>
    <property type="match status" value="1"/>
</dbReference>
<feature type="region of interest" description="Disordered" evidence="10">
    <location>
        <begin position="580"/>
        <end position="631"/>
    </location>
</feature>
<dbReference type="PANTHER" id="PTHR37739">
    <property type="entry name" value="KINESIN-LIKE PROTEIN KIN-12D"/>
    <property type="match status" value="1"/>
</dbReference>
<dbReference type="InterPro" id="IPR001752">
    <property type="entry name" value="Kinesin_motor_dom"/>
</dbReference>
<evidence type="ECO:0000256" key="10">
    <source>
        <dbReference type="SAM" id="MobiDB-lite"/>
    </source>
</evidence>
<dbReference type="SMART" id="SM00129">
    <property type="entry name" value="KISc"/>
    <property type="match status" value="1"/>
</dbReference>
<dbReference type="PROSITE" id="PS50067">
    <property type="entry name" value="KINESIN_MOTOR_2"/>
    <property type="match status" value="1"/>
</dbReference>
<dbReference type="GO" id="GO:0005874">
    <property type="term" value="C:microtubule"/>
    <property type="evidence" value="ECO:0007669"/>
    <property type="project" value="UniProtKB-KW"/>
</dbReference>
<proteinExistence type="inferred from homology"/>
<dbReference type="GO" id="GO:0003777">
    <property type="term" value="F:microtubule motor activity"/>
    <property type="evidence" value="ECO:0007669"/>
    <property type="project" value="InterPro"/>
</dbReference>
<dbReference type="InterPro" id="IPR036961">
    <property type="entry name" value="Kinesin_motor_dom_sf"/>
</dbReference>
<evidence type="ECO:0000256" key="8">
    <source>
        <dbReference type="RuleBase" id="RU000394"/>
    </source>
</evidence>
<dbReference type="SUPFAM" id="SSF52540">
    <property type="entry name" value="P-loop containing nucleoside triphosphate hydrolases"/>
    <property type="match status" value="1"/>
</dbReference>
<protein>
    <recommendedName>
        <fullName evidence="8">Kinesin-like protein</fullName>
    </recommendedName>
</protein>
<dbReference type="Pfam" id="PF00225">
    <property type="entry name" value="Kinesin"/>
    <property type="match status" value="1"/>
</dbReference>
<dbReference type="GO" id="GO:0007018">
    <property type="term" value="P:microtubule-based movement"/>
    <property type="evidence" value="ECO:0007669"/>
    <property type="project" value="InterPro"/>
</dbReference>
<feature type="coiled-coil region" evidence="9">
    <location>
        <begin position="488"/>
        <end position="522"/>
    </location>
</feature>
<name>A0A8T0GKC7_CERPU</name>
<dbReference type="FunFam" id="3.40.850.10:FF:000052">
    <property type="entry name" value="Kinesin-like protein KIN-12F"/>
    <property type="match status" value="1"/>
</dbReference>
<feature type="region of interest" description="Disordered" evidence="10">
    <location>
        <begin position="649"/>
        <end position="674"/>
    </location>
</feature>
<gene>
    <name evidence="12" type="ORF">KC19_10G010000</name>
</gene>
<feature type="compositionally biased region" description="Polar residues" evidence="10">
    <location>
        <begin position="602"/>
        <end position="627"/>
    </location>
</feature>
<dbReference type="PANTHER" id="PTHR37739:SF16">
    <property type="entry name" value="KINESIN-LIKE PROTEIN"/>
    <property type="match status" value="1"/>
</dbReference>
<evidence type="ECO:0000256" key="4">
    <source>
        <dbReference type="ARBA" id="ARBA00023054"/>
    </source>
</evidence>